<evidence type="ECO:0000256" key="3">
    <source>
        <dbReference type="ARBA" id="ARBA00022729"/>
    </source>
</evidence>
<gene>
    <name evidence="8" type="ORF">KIH79_07495</name>
</gene>
<keyword evidence="3" id="KW-0732">Signal</keyword>
<feature type="compositionally biased region" description="Basic and acidic residues" evidence="4">
    <location>
        <begin position="233"/>
        <end position="245"/>
    </location>
</feature>
<organism evidence="8 9">
    <name type="scientific">Bifidobacterium miconis</name>
    <dbReference type="NCBI Taxonomy" id="2834435"/>
    <lineage>
        <taxon>Bacteria</taxon>
        <taxon>Bacillati</taxon>
        <taxon>Actinomycetota</taxon>
        <taxon>Actinomycetes</taxon>
        <taxon>Bifidobacteriales</taxon>
        <taxon>Bifidobacteriaceae</taxon>
        <taxon>Bifidobacterium</taxon>
    </lineage>
</organism>
<feature type="region of interest" description="Disordered" evidence="4">
    <location>
        <begin position="1918"/>
        <end position="1962"/>
    </location>
</feature>
<feature type="region of interest" description="Disordered" evidence="4">
    <location>
        <begin position="335"/>
        <end position="354"/>
    </location>
</feature>
<evidence type="ECO:0000313" key="9">
    <source>
        <dbReference type="Proteomes" id="UP000700815"/>
    </source>
</evidence>
<feature type="compositionally biased region" description="Low complexity" evidence="4">
    <location>
        <begin position="1832"/>
        <end position="1843"/>
    </location>
</feature>
<dbReference type="Pfam" id="PF05738">
    <property type="entry name" value="Cna_B"/>
    <property type="match status" value="7"/>
</dbReference>
<keyword evidence="5" id="KW-0812">Transmembrane</keyword>
<reference evidence="8 9" key="1">
    <citation type="submission" date="2021-05" db="EMBL/GenBank/DDBJ databases">
        <title>Phylogenetic classification of ten novel species belonging to the genus Bifidobacterium comprising B. colchicus sp. nov., B. abeli sp. nov., B. bicoloris sp. nov., B. guerezis sp. nov., B. rosaliae sp. nov., B. santillanensis sp. nov., B. argentati sp. nov., B. amazzoni sp. nov., B. pluviali sp. nov., and B. pinnaculum sp. nov.</title>
        <authorList>
            <person name="Lugli G.A."/>
            <person name="Ruiz Garcia L."/>
            <person name="Margolles A."/>
            <person name="Ventura M."/>
        </authorList>
    </citation>
    <scope>NUCLEOTIDE SEQUENCE [LARGE SCALE GENOMIC DNA]</scope>
    <source>
        <strain evidence="8 9">82T10</strain>
    </source>
</reference>
<evidence type="ECO:0000256" key="4">
    <source>
        <dbReference type="SAM" id="MobiDB-lite"/>
    </source>
</evidence>
<dbReference type="InterPro" id="IPR008454">
    <property type="entry name" value="Collagen-bd_Cna-like_B-typ_dom"/>
</dbReference>
<evidence type="ECO:0000313" key="8">
    <source>
        <dbReference type="EMBL" id="MBW3092779.1"/>
    </source>
</evidence>
<dbReference type="InterPro" id="IPR041033">
    <property type="entry name" value="SpaA_PFL_dom_1"/>
</dbReference>
<feature type="domain" description="CNA-B" evidence="6">
    <location>
        <begin position="983"/>
        <end position="1075"/>
    </location>
</feature>
<feature type="domain" description="CNA-B" evidence="6">
    <location>
        <begin position="872"/>
        <end position="959"/>
    </location>
</feature>
<feature type="domain" description="CNA-B" evidence="6">
    <location>
        <begin position="1412"/>
        <end position="1506"/>
    </location>
</feature>
<feature type="domain" description="SpaA-like prealbumin fold" evidence="7">
    <location>
        <begin position="1289"/>
        <end position="1389"/>
    </location>
</feature>
<comment type="caution">
    <text evidence="8">The sequence shown here is derived from an EMBL/GenBank/DDBJ whole genome shotgun (WGS) entry which is preliminary data.</text>
</comment>
<dbReference type="PANTHER" id="PTHR36108:SF13">
    <property type="entry name" value="COLOSSIN-B-RELATED"/>
    <property type="match status" value="1"/>
</dbReference>
<feature type="domain" description="CNA-B" evidence="6">
    <location>
        <begin position="1970"/>
        <end position="2000"/>
    </location>
</feature>
<evidence type="ECO:0000259" key="6">
    <source>
        <dbReference type="Pfam" id="PF05738"/>
    </source>
</evidence>
<feature type="region of interest" description="Disordered" evidence="4">
    <location>
        <begin position="158"/>
        <end position="183"/>
    </location>
</feature>
<feature type="domain" description="SpaA-like prealbumin fold" evidence="7">
    <location>
        <begin position="1187"/>
        <end position="1269"/>
    </location>
</feature>
<dbReference type="PANTHER" id="PTHR36108">
    <property type="entry name" value="COLOSSIN-B-RELATED"/>
    <property type="match status" value="1"/>
</dbReference>
<feature type="compositionally biased region" description="Low complexity" evidence="4">
    <location>
        <begin position="1934"/>
        <end position="1944"/>
    </location>
</feature>
<name>A0ABS6WGQ8_9BIFI</name>
<feature type="region of interest" description="Disordered" evidence="4">
    <location>
        <begin position="1729"/>
        <end position="1877"/>
    </location>
</feature>
<feature type="domain" description="SpaA-like prealbumin fold" evidence="7">
    <location>
        <begin position="1082"/>
        <end position="1166"/>
    </location>
</feature>
<protein>
    <submittedName>
        <fullName evidence="8">Cna B-type domain-containing protein</fullName>
    </submittedName>
</protein>
<feature type="domain" description="CNA-B" evidence="6">
    <location>
        <begin position="1523"/>
        <end position="1613"/>
    </location>
</feature>
<evidence type="ECO:0000256" key="1">
    <source>
        <dbReference type="ARBA" id="ARBA00007257"/>
    </source>
</evidence>
<feature type="domain" description="SpaA-like prealbumin fold" evidence="7">
    <location>
        <begin position="768"/>
        <end position="848"/>
    </location>
</feature>
<keyword evidence="9" id="KW-1185">Reference proteome</keyword>
<evidence type="ECO:0000256" key="2">
    <source>
        <dbReference type="ARBA" id="ARBA00022525"/>
    </source>
</evidence>
<evidence type="ECO:0000256" key="5">
    <source>
        <dbReference type="SAM" id="Phobius"/>
    </source>
</evidence>
<proteinExistence type="inferred from homology"/>
<feature type="domain" description="CNA-B" evidence="6">
    <location>
        <begin position="1667"/>
        <end position="1693"/>
    </location>
</feature>
<dbReference type="Proteomes" id="UP000700815">
    <property type="component" value="Unassembled WGS sequence"/>
</dbReference>
<keyword evidence="5" id="KW-1133">Transmembrane helix</keyword>
<keyword evidence="5" id="KW-0472">Membrane</keyword>
<comment type="similarity">
    <text evidence="1">Belongs to the serine-aspartate repeat-containing protein (SDr) family.</text>
</comment>
<accession>A0ABS6WGQ8</accession>
<feature type="compositionally biased region" description="Low complexity" evidence="4">
    <location>
        <begin position="1775"/>
        <end position="1820"/>
    </location>
</feature>
<feature type="domain" description="CNA-B" evidence="6">
    <location>
        <begin position="1874"/>
        <end position="1917"/>
    </location>
</feature>
<feature type="compositionally biased region" description="Basic and acidic residues" evidence="4">
    <location>
        <begin position="1862"/>
        <end position="1874"/>
    </location>
</feature>
<evidence type="ECO:0000259" key="7">
    <source>
        <dbReference type="Pfam" id="PF17802"/>
    </source>
</evidence>
<feature type="compositionally biased region" description="Low complexity" evidence="4">
    <location>
        <begin position="1851"/>
        <end position="1861"/>
    </location>
</feature>
<keyword evidence="2" id="KW-0964">Secreted</keyword>
<feature type="region of interest" description="Disordered" evidence="4">
    <location>
        <begin position="225"/>
        <end position="246"/>
    </location>
</feature>
<feature type="compositionally biased region" description="Basic and acidic residues" evidence="4">
    <location>
        <begin position="1729"/>
        <end position="1755"/>
    </location>
</feature>
<feature type="transmembrane region" description="Helical" evidence="5">
    <location>
        <begin position="2119"/>
        <end position="2139"/>
    </location>
</feature>
<sequence length="2152" mass="230677">MKINRQDVIDAVKNGKGDLVKNKVKYYSDDVTNKKTTEQSIWLNGGWSVNKNGKAGTVKDANGKESTVITWTITVNADPESSVPNATTIKDALGANLKAPTGAVKVVYTDVNWQKHETTLNWADLASGKAELPSDNGKPYRQYEITYSTEVTKLPETGSGDKLTYTNDVTVTPGDGSGELPGSGTVTIGKDAVDLSKKYVGDKNATKTLKWLTTFTAKEDLPAGKQLTDSLDDDGKNHTNDKNYTKPDWQVLDADVSNITIYTDKDLKTSYTGSVTKKIADDRKSFTITFNDAIAKGTKLYISYTSTVLGSAPASATFYNTARFVNKEATDSHKPVVDNMDKSNGPSWADDGNGTPLSRNLMRWRLTVHDIAKDAQSVTITDTMSDNQRYVAGSMVVKDSKGSTYDGVTVTDNGDHTLTFVIAKGSKAFAKAQSGSLYIEYDTTFANFDEALKDPNNKQYKNEAVIHIDGEAQLPDSADIWTKPGKLVTKKGTYDKSTAPFINYTVTVNAGANTLNKGNALTLTDTLGAALDLRMDSVVISDARTKTDVAGATYAYDPTTKKITFTVPDARAITITYKAMVNLKPGQDFGSLGNNTIVLAGYDQNGGSSSTDQTGKVLEAQGGISYDLNSLQIYKYADGDTTKPLNGAQFKVEKLNVAMDANSSAWTSTGTAETVIDTLKSGTSGYTSTVGLRADTIYRVTEAEAPEGYGKSSAKLYVVFPGNSPQGHPTSFYQGKTVDGTSLTVAAAGNTTLQTYLWSVSNTSDKKGSFKLDKKDEQGHWLNGATFTLTKDGDSSFKQERTTANNTAIEFTELAPGSYTLTETKAPDGYQPANPIAVTVTNAGKVIVNGKTVSSNDSEHLTVTDRSDVTSIRARKVWNDGNNQDGKRQPARFQLQKSVDGGAWTNVGQEKVINESTPEVQAVVEWTDLPVREGGKEVKYQVIEVNADKNGYKTTSADTTATESDKVPTTTFTNTYTPETISVPVAKKWNDANNVDKLRPTAITVQLYANGVAVSGKTLTLNETSQWKGTFIGLPKYANGGLITYTVQEVNPSKDYTASTSGSATDKNGITITNTHYPTDTKIRVSKRDIGGAEIAGATMEINGKTEAGKTVTERWTSEAGKSHEVELEPGSYTLSETKAPTGYRVADPVKFTVVRNDDKTLAVKDADGNVVNGNVIVMTDIYKQVDVKVSKVSLTNGVGEIAGAKLTVTGTTLAGETINPIPLVSTGESREITLVPGTYTLHESEAPSGYQPARDITFTVNLDGTVTVGKDTAKDNTVVMTDELNTTNVTVSKTAVAGVAELAGATFELTGTTFEGDDDPFSADAFQSLDGVTVSKDGKTLTWTSSEDGPRTFQLPNGTYKLHETKAPEGYDVIAKPIAFRVENGKVTVGDVLSSGNLVRVEDAVKSYTAVSVTKRWEDNNDSDGFRKDVKVTAVLYANGEKMTGKEYSVELNADDNHWTHDWVGLPAKDDNGDPITYTVNEETSGIKKDEYHASIVKKPTANGYEFTLYNIHQPDAISLELVKDWDDADNQDGKRPQSIQVTVTGISKRPKTDGTAGTEKYSETLINTVLKAPSDPNENEWKWTLENLPKKNSYGNDYTYIVQETPVPGYNGYDDNGTCTLEGGCATQFTSKKRTEETVRKSKSVEDPAETLYLKNTHTPETTAVTVNKVWDDAQNFNGQRPQSVTVWLLTSLWSQSNGWPEPQGDSCAGDLVGKSCAVLTEANKVKTDDNKTKSDAADKTETNKDAADKDSAESTPAESDQAKSDQADQSESADQSATTDQTAADATGESEPATAADEAAADGTDTADSTDAATTTDQKNSSTEAGDVTAGDADQSAAADATDKTDAADATDGSSATDTDSKADTSGKTDTTDQTATADTWTYTFKNLPKYRNGKLLRYSVTEEAVNNYTATFTDTTQYPSTSAPNGGTDGTDAGNGEATAQATTDEPESYSFTLSNRNVPNKTDLNVRKVWDDNDNAYQKRPGSIWVQLYEKKLGTTATAFTDAAGGAAGRAGTGTGTDGSAFSNTDIANLTAVGDPVELTAQNNWAYTFAELHANKSYEVREVAKNSDGKFVPVSAIDGYQSPIITGDQTKGYTITNSVEPVMPETGGEGTARIMLAGLLLVAMSGAFFTRKALATAGKRNKKGDIR</sequence>
<dbReference type="EMBL" id="JAHBBH010000018">
    <property type="protein sequence ID" value="MBW3092779.1"/>
    <property type="molecule type" value="Genomic_DNA"/>
</dbReference>
<feature type="compositionally biased region" description="Polar residues" evidence="4">
    <location>
        <begin position="1918"/>
        <end position="1928"/>
    </location>
</feature>
<dbReference type="Pfam" id="PF17802">
    <property type="entry name" value="SpaA"/>
    <property type="match status" value="5"/>
</dbReference>
<feature type="domain" description="SpaA-like prealbumin fold" evidence="7">
    <location>
        <begin position="630"/>
        <end position="720"/>
    </location>
</feature>
<dbReference type="CDD" id="cd00222">
    <property type="entry name" value="CollagenBindB"/>
    <property type="match status" value="4"/>
</dbReference>